<dbReference type="InterPro" id="IPR010775">
    <property type="entry name" value="DUF1365"/>
</dbReference>
<feature type="region of interest" description="Disordered" evidence="1">
    <location>
        <begin position="351"/>
        <end position="380"/>
    </location>
</feature>
<keyword evidence="2" id="KW-1133">Transmembrane helix</keyword>
<dbReference type="PANTHER" id="PTHR33973:SF4">
    <property type="entry name" value="OS07G0153300 PROTEIN"/>
    <property type="match status" value="1"/>
</dbReference>
<sequence>MTAPALYAATVTHTRYERVRRTFRYRTFLWLVDLDDLPRLPRPVRALAAFRARDHFAGSAPTIRAGLESWLAEKGTSLDGGRVLMLANAAVLGYVFNPITVFWCLDADGAPRCVVAEVHNTYGGRHAYVLRPDERDRATTAKELYVSPFFPVDGGYAMTVPRPDRRLRLSVTLSRPGPGGAGELAFAASLTGRRRRATVPALLRLLLRFPWAPLRVSALIRWQGIRLWLRRVPVVPRPKGHRPNRTFDVGGPQVLTYADMMRGYARAAGLPRRVIVPVPLLTPWLSGQWVNLVTPVPRSIAMPLIESLEHEAVCREDDLRSLLTEPADPTPYARAVELALARIREADVESHWSTATAPGAPSDPLPSDPSWSGGTVRTDQRSVRCDVPPERLWRVIEGIGGQNGWYSFPLAWAVRGWADRLAGGVGLRRGRRDPARLHLGEALDWWRVEAIERGRLLRLRAEMKVPGQAWLEMSVTPDGDGAVYSQRAVFVPRGLAGQLYWWALWPFHGLIFGGMARNIIRTASR</sequence>
<proteinExistence type="predicted"/>
<gene>
    <name evidence="3" type="ORF">SAMN04488563_5360</name>
</gene>
<dbReference type="Pfam" id="PF11066">
    <property type="entry name" value="DUF2867"/>
    <property type="match status" value="1"/>
</dbReference>
<dbReference type="STRING" id="419479.SAMN04488563_5360"/>
<dbReference type="Proteomes" id="UP000182977">
    <property type="component" value="Chromosome I"/>
</dbReference>
<feature type="transmembrane region" description="Helical" evidence="2">
    <location>
        <begin position="499"/>
        <end position="520"/>
    </location>
</feature>
<keyword evidence="4" id="KW-1185">Reference proteome</keyword>
<dbReference type="SUPFAM" id="SSF55961">
    <property type="entry name" value="Bet v1-like"/>
    <property type="match status" value="1"/>
</dbReference>
<dbReference type="EMBL" id="LT629791">
    <property type="protein sequence ID" value="SDU76925.1"/>
    <property type="molecule type" value="Genomic_DNA"/>
</dbReference>
<keyword evidence="2" id="KW-0472">Membrane</keyword>
<protein>
    <submittedName>
        <fullName evidence="3">DUF1365 family protein</fullName>
    </submittedName>
</protein>
<organism evidence="3 4">
    <name type="scientific">Jiangella alkaliphila</name>
    <dbReference type="NCBI Taxonomy" id="419479"/>
    <lineage>
        <taxon>Bacteria</taxon>
        <taxon>Bacillati</taxon>
        <taxon>Actinomycetota</taxon>
        <taxon>Actinomycetes</taxon>
        <taxon>Jiangellales</taxon>
        <taxon>Jiangellaceae</taxon>
        <taxon>Jiangella</taxon>
    </lineage>
</organism>
<reference evidence="4" key="1">
    <citation type="submission" date="2016-10" db="EMBL/GenBank/DDBJ databases">
        <authorList>
            <person name="Varghese N."/>
            <person name="Submissions S."/>
        </authorList>
    </citation>
    <scope>NUCLEOTIDE SEQUENCE [LARGE SCALE GENOMIC DNA]</scope>
    <source>
        <strain evidence="4">DSM 45079</strain>
    </source>
</reference>
<evidence type="ECO:0000313" key="4">
    <source>
        <dbReference type="Proteomes" id="UP000182977"/>
    </source>
</evidence>
<evidence type="ECO:0000256" key="2">
    <source>
        <dbReference type="SAM" id="Phobius"/>
    </source>
</evidence>
<dbReference type="PANTHER" id="PTHR33973">
    <property type="entry name" value="OS07G0153300 PROTEIN"/>
    <property type="match status" value="1"/>
</dbReference>
<accession>A0A1H2L879</accession>
<evidence type="ECO:0000313" key="3">
    <source>
        <dbReference type="EMBL" id="SDU76925.1"/>
    </source>
</evidence>
<keyword evidence="2" id="KW-0812">Transmembrane</keyword>
<dbReference type="OrthoDB" id="9774199at2"/>
<dbReference type="AlphaFoldDB" id="A0A1H2L879"/>
<evidence type="ECO:0000256" key="1">
    <source>
        <dbReference type="SAM" id="MobiDB-lite"/>
    </source>
</evidence>
<dbReference type="RefSeq" id="WP_052763008.1">
    <property type="nucleotide sequence ID" value="NZ_LBMC01000052.1"/>
</dbReference>
<name>A0A1H2L879_9ACTN</name>
<dbReference type="Pfam" id="PF07103">
    <property type="entry name" value="DUF1365"/>
    <property type="match status" value="1"/>
</dbReference>
<dbReference type="InterPro" id="IPR021295">
    <property type="entry name" value="DUF2867"/>
</dbReference>